<dbReference type="FunFam" id="1.25.40.10:FF:000184">
    <property type="entry name" value="Pentatricopeptide repeat-containing protein, chloroplastic"/>
    <property type="match status" value="1"/>
</dbReference>
<evidence type="ECO:0000256" key="2">
    <source>
        <dbReference type="PROSITE-ProRule" id="PRU00708"/>
    </source>
</evidence>
<sequence>MQHIKQIHAQALRSGADQTDLLLDLLLAVPNLSYARRLLYSFPYLPSTFLCNKLLRAYSNSPASFHLCFSLFSSMHRRRPPPNLHSFTFVISSCASSSCPRSGRAIHALVFKSGFPLDSFVCTSLLHMYSKASLLPSARQLFDEMPHRDVAVWNSMISGYARSGDLENARELFEEMPVRNVISWTSIISGYSQSERYEEAIEVFWRMWEMGETMPNEVTLTSILPACANLGAMELGEKIEEFAREKGLVGNMFVGSALVEMYAKCGDVDRARLVFEQVGLRKNICCWNSMIMGFAVHGKWHESLQLFHKMKVEGIKPDDITLTGVLTACTHGGLVKEGKLFFNSMEKEFSISPKLQHYGCMIDLLGRAGLLKEAHQLIQRMPMEPDAVIWGALLGACSFHGNIEFAEIAANFLFQLEPWNPGIHVILANIYASLGRWDHVVGVRKFMKGRQQKKAAGYSLVELDGRMNKFLVEDKSHPRTREIYTLLNEIYNLMRLIDSDSDIILQV</sequence>
<dbReference type="PANTHER" id="PTHR47926:SF540">
    <property type="entry name" value="PENTATRICOPEPTIDE REPEAT-CONTAINING PROTEIN"/>
    <property type="match status" value="1"/>
</dbReference>
<name>A0A2I0B1L8_9ASPA</name>
<evidence type="ECO:0000313" key="3">
    <source>
        <dbReference type="EMBL" id="PKA61672.1"/>
    </source>
</evidence>
<dbReference type="PANTHER" id="PTHR47926">
    <property type="entry name" value="PENTATRICOPEPTIDE REPEAT-CONTAINING PROTEIN"/>
    <property type="match status" value="1"/>
</dbReference>
<dbReference type="Pfam" id="PF20430">
    <property type="entry name" value="Eplus_motif"/>
    <property type="match status" value="1"/>
</dbReference>
<reference evidence="3 4" key="1">
    <citation type="journal article" date="2017" name="Nature">
        <title>The Apostasia genome and the evolution of orchids.</title>
        <authorList>
            <person name="Zhang G.Q."/>
            <person name="Liu K.W."/>
            <person name="Li Z."/>
            <person name="Lohaus R."/>
            <person name="Hsiao Y.Y."/>
            <person name="Niu S.C."/>
            <person name="Wang J.Y."/>
            <person name="Lin Y.C."/>
            <person name="Xu Q."/>
            <person name="Chen L.J."/>
            <person name="Yoshida K."/>
            <person name="Fujiwara S."/>
            <person name="Wang Z.W."/>
            <person name="Zhang Y.Q."/>
            <person name="Mitsuda N."/>
            <person name="Wang M."/>
            <person name="Liu G.H."/>
            <person name="Pecoraro L."/>
            <person name="Huang H.X."/>
            <person name="Xiao X.J."/>
            <person name="Lin M."/>
            <person name="Wu X.Y."/>
            <person name="Wu W.L."/>
            <person name="Chen Y.Y."/>
            <person name="Chang S.B."/>
            <person name="Sakamoto S."/>
            <person name="Ohme-Takagi M."/>
            <person name="Yagi M."/>
            <person name="Zeng S.J."/>
            <person name="Shen C.Y."/>
            <person name="Yeh C.M."/>
            <person name="Luo Y.B."/>
            <person name="Tsai W.C."/>
            <person name="Van de Peer Y."/>
            <person name="Liu Z.J."/>
        </authorList>
    </citation>
    <scope>NUCLEOTIDE SEQUENCE [LARGE SCALE GENOMIC DNA]</scope>
    <source>
        <strain evidence="4">cv. Shenzhen</strain>
        <tissue evidence="3">Stem</tissue>
    </source>
</reference>
<keyword evidence="1" id="KW-0677">Repeat</keyword>
<dbReference type="Pfam" id="PF01535">
    <property type="entry name" value="PPR"/>
    <property type="match status" value="5"/>
</dbReference>
<dbReference type="GO" id="GO:0003723">
    <property type="term" value="F:RNA binding"/>
    <property type="evidence" value="ECO:0007669"/>
    <property type="project" value="InterPro"/>
</dbReference>
<gene>
    <name evidence="3" type="primary">PCMP-E20</name>
    <name evidence="3" type="ORF">AXF42_Ash018653</name>
</gene>
<dbReference type="InterPro" id="IPR046848">
    <property type="entry name" value="E_motif"/>
</dbReference>
<dbReference type="GO" id="GO:0016787">
    <property type="term" value="F:hydrolase activity"/>
    <property type="evidence" value="ECO:0007669"/>
    <property type="project" value="UniProtKB-KW"/>
</dbReference>
<feature type="repeat" description="PPR" evidence="2">
    <location>
        <begin position="283"/>
        <end position="317"/>
    </location>
</feature>
<dbReference type="InterPro" id="IPR046960">
    <property type="entry name" value="PPR_At4g14850-like_plant"/>
</dbReference>
<keyword evidence="3" id="KW-0378">Hydrolase</keyword>
<dbReference type="OrthoDB" id="185373at2759"/>
<dbReference type="InterPro" id="IPR046849">
    <property type="entry name" value="E2_motif"/>
</dbReference>
<proteinExistence type="predicted"/>
<dbReference type="AlphaFoldDB" id="A0A2I0B1L8"/>
<evidence type="ECO:0000313" key="4">
    <source>
        <dbReference type="Proteomes" id="UP000236161"/>
    </source>
</evidence>
<dbReference type="InterPro" id="IPR011990">
    <property type="entry name" value="TPR-like_helical_dom_sf"/>
</dbReference>
<feature type="repeat" description="PPR" evidence="2">
    <location>
        <begin position="149"/>
        <end position="183"/>
    </location>
</feature>
<dbReference type="FunFam" id="1.25.40.10:FF:000348">
    <property type="entry name" value="Pentatricopeptide repeat-containing protein chloroplastic"/>
    <property type="match status" value="1"/>
</dbReference>
<dbReference type="NCBIfam" id="TIGR00756">
    <property type="entry name" value="PPR"/>
    <property type="match status" value="3"/>
</dbReference>
<dbReference type="Gene3D" id="1.25.40.10">
    <property type="entry name" value="Tetratricopeptide repeat domain"/>
    <property type="match status" value="3"/>
</dbReference>
<protein>
    <submittedName>
        <fullName evidence="3">Pentatricopeptide repeat-containing protein</fullName>
        <ecNumber evidence="3">3.6.1.-</ecNumber>
    </submittedName>
</protein>
<dbReference type="Proteomes" id="UP000236161">
    <property type="component" value="Unassembled WGS sequence"/>
</dbReference>
<evidence type="ECO:0000256" key="1">
    <source>
        <dbReference type="ARBA" id="ARBA00022737"/>
    </source>
</evidence>
<keyword evidence="4" id="KW-1185">Reference proteome</keyword>
<accession>A0A2I0B1L8</accession>
<dbReference type="Pfam" id="PF13041">
    <property type="entry name" value="PPR_2"/>
    <property type="match status" value="1"/>
</dbReference>
<dbReference type="InterPro" id="IPR002885">
    <property type="entry name" value="PPR_rpt"/>
</dbReference>
<dbReference type="SUPFAM" id="SSF48452">
    <property type="entry name" value="TPR-like"/>
    <property type="match status" value="1"/>
</dbReference>
<dbReference type="Pfam" id="PF20431">
    <property type="entry name" value="E_motif"/>
    <property type="match status" value="1"/>
</dbReference>
<dbReference type="EMBL" id="KZ451927">
    <property type="protein sequence ID" value="PKA61672.1"/>
    <property type="molecule type" value="Genomic_DNA"/>
</dbReference>
<dbReference type="PROSITE" id="PS51375">
    <property type="entry name" value="PPR"/>
    <property type="match status" value="2"/>
</dbReference>
<organism evidence="3 4">
    <name type="scientific">Apostasia shenzhenica</name>
    <dbReference type="NCBI Taxonomy" id="1088818"/>
    <lineage>
        <taxon>Eukaryota</taxon>
        <taxon>Viridiplantae</taxon>
        <taxon>Streptophyta</taxon>
        <taxon>Embryophyta</taxon>
        <taxon>Tracheophyta</taxon>
        <taxon>Spermatophyta</taxon>
        <taxon>Magnoliopsida</taxon>
        <taxon>Liliopsida</taxon>
        <taxon>Asparagales</taxon>
        <taxon>Orchidaceae</taxon>
        <taxon>Apostasioideae</taxon>
        <taxon>Apostasia</taxon>
    </lineage>
</organism>
<dbReference type="GO" id="GO:0009451">
    <property type="term" value="P:RNA modification"/>
    <property type="evidence" value="ECO:0007669"/>
    <property type="project" value="InterPro"/>
</dbReference>
<dbReference type="EC" id="3.6.1.-" evidence="3"/>